<evidence type="ECO:0008006" key="5">
    <source>
        <dbReference type="Google" id="ProtNLM"/>
    </source>
</evidence>
<feature type="region of interest" description="Disordered" evidence="2">
    <location>
        <begin position="323"/>
        <end position="348"/>
    </location>
</feature>
<name>K2N0A7_TRYCR</name>
<feature type="compositionally biased region" description="Acidic residues" evidence="2">
    <location>
        <begin position="326"/>
        <end position="348"/>
    </location>
</feature>
<comment type="caution">
    <text evidence="3">The sequence shown here is derived from an EMBL/GenBank/DDBJ whole genome shotgun (WGS) entry which is preliminary data.</text>
</comment>
<dbReference type="InterPro" id="IPR026983">
    <property type="entry name" value="DHC"/>
</dbReference>
<evidence type="ECO:0000313" key="3">
    <source>
        <dbReference type="EMBL" id="EKF32795.1"/>
    </source>
</evidence>
<dbReference type="GO" id="GO:0051959">
    <property type="term" value="F:dynein light intermediate chain binding"/>
    <property type="evidence" value="ECO:0007669"/>
    <property type="project" value="InterPro"/>
</dbReference>
<dbReference type="Gene3D" id="1.20.920.20">
    <property type="match status" value="1"/>
</dbReference>
<reference evidence="3 4" key="1">
    <citation type="journal article" date="2012" name="BMC Genomics">
        <title>Comparative genomic analysis of human infective Trypanosoma cruzi lineages with the bat-restricted subspecies T. cruzi marinkellei.</title>
        <authorList>
            <person name="Franzen O."/>
            <person name="Talavera-Lopez C."/>
            <person name="Ochaya S."/>
            <person name="Butler C.E."/>
            <person name="Messenger L.A."/>
            <person name="Lewis M.D."/>
            <person name="Llewellyn M.S."/>
            <person name="Marinkelle C.J."/>
            <person name="Tyler K.M."/>
            <person name="Miles M.A."/>
            <person name="Andersson B."/>
        </authorList>
    </citation>
    <scope>NUCLEOTIDE SEQUENCE [LARGE SCALE GENOMIC DNA]</scope>
    <source>
        <strain evidence="3 4">B7</strain>
    </source>
</reference>
<dbReference type="PANTHER" id="PTHR45703">
    <property type="entry name" value="DYNEIN HEAVY CHAIN"/>
    <property type="match status" value="1"/>
</dbReference>
<gene>
    <name evidence="3" type="ORF">MOQ_003347</name>
</gene>
<dbReference type="Proteomes" id="UP000007350">
    <property type="component" value="Unassembled WGS sequence"/>
</dbReference>
<accession>K2N0A7</accession>
<protein>
    <recommendedName>
        <fullName evidence="5">Dynein heavy chain coiled coil stalk domain-containing protein</fullName>
    </recommendedName>
</protein>
<organism evidence="3 4">
    <name type="scientific">Trypanosoma cruzi marinkellei</name>
    <dbReference type="NCBI Taxonomy" id="85056"/>
    <lineage>
        <taxon>Eukaryota</taxon>
        <taxon>Discoba</taxon>
        <taxon>Euglenozoa</taxon>
        <taxon>Kinetoplastea</taxon>
        <taxon>Metakinetoplastina</taxon>
        <taxon>Trypanosomatida</taxon>
        <taxon>Trypanosomatidae</taxon>
        <taxon>Trypanosoma</taxon>
        <taxon>Schizotrypanum</taxon>
    </lineage>
</organism>
<proteinExistence type="predicted"/>
<dbReference type="GO" id="GO:0045505">
    <property type="term" value="F:dynein intermediate chain binding"/>
    <property type="evidence" value="ECO:0007669"/>
    <property type="project" value="InterPro"/>
</dbReference>
<dbReference type="EMBL" id="AHKC01009596">
    <property type="protein sequence ID" value="EKF32795.1"/>
    <property type="molecule type" value="Genomic_DNA"/>
</dbReference>
<dbReference type="GO" id="GO:0007018">
    <property type="term" value="P:microtubule-based movement"/>
    <property type="evidence" value="ECO:0007669"/>
    <property type="project" value="InterPro"/>
</dbReference>
<dbReference type="GO" id="GO:0030286">
    <property type="term" value="C:dynein complex"/>
    <property type="evidence" value="ECO:0007669"/>
    <property type="project" value="InterPro"/>
</dbReference>
<dbReference type="AlphaFoldDB" id="K2N0A7"/>
<feature type="coiled-coil region" evidence="1">
    <location>
        <begin position="251"/>
        <end position="292"/>
    </location>
</feature>
<sequence>MVATPAPVRGPAAMLTEKQLATLVSIEGDVQLKAAQLSMLCCEYRTNLTRVLLHYEPLMAPLRSVTFAGLQKVKYIETQLTWLERVIVLQERRGGSKTVPPRELEAIENDLMINVRKEMQESYQQLDVTTKEELAVLRNYECPPKEALVTMAMAMRVRGEEDTRWSNVQVVLSDNYFFTFFISRAQTLLLRPLADDVLEELEIYCSSPDHAPEALALVSVPLAAIGRWLWAVRDHYRVKKIACLPDPPITVDERRQMVKRLRNELQIIKENMKSASEELNKLQEQAVRRTVEVRNEYDDTMCPLHDSFEKKTADFIKVLEGKDVAAEDEVNDPPQEEEAEEEEEEAEL</sequence>
<keyword evidence="1" id="KW-0175">Coiled coil</keyword>
<dbReference type="OrthoDB" id="245072at2759"/>
<keyword evidence="4" id="KW-1185">Reference proteome</keyword>
<evidence type="ECO:0000256" key="1">
    <source>
        <dbReference type="SAM" id="Coils"/>
    </source>
</evidence>
<evidence type="ECO:0000313" key="4">
    <source>
        <dbReference type="Proteomes" id="UP000007350"/>
    </source>
</evidence>
<evidence type="ECO:0000256" key="2">
    <source>
        <dbReference type="SAM" id="MobiDB-lite"/>
    </source>
</evidence>